<gene>
    <name evidence="1" type="ORF">GCM10009066_23570</name>
</gene>
<evidence type="ECO:0008006" key="3">
    <source>
        <dbReference type="Google" id="ProtNLM"/>
    </source>
</evidence>
<sequence length="153" mass="17611">MRAVAAADTSLLYPAGDPRYLDVDDDEIERANEIVGKIVRGDLPEVRVITNIQQETFDHIKDDGGIQPLRDRFEVWKSPRIDYRHPSEEVVEMARSLMERYDHIEFADGALIAYLNSLETNRVAVYTLERKMDGIFRHMGIEPVHTARNPFTP</sequence>
<keyword evidence="2" id="KW-1185">Reference proteome</keyword>
<evidence type="ECO:0000313" key="1">
    <source>
        <dbReference type="EMBL" id="GAA0309357.1"/>
    </source>
</evidence>
<accession>A0AAV3SAI2</accession>
<comment type="caution">
    <text evidence="1">The sequence shown here is derived from an EMBL/GenBank/DDBJ whole genome shotgun (WGS) entry which is preliminary data.</text>
</comment>
<evidence type="ECO:0000313" key="2">
    <source>
        <dbReference type="Proteomes" id="UP001500837"/>
    </source>
</evidence>
<proteinExistence type="predicted"/>
<dbReference type="AlphaFoldDB" id="A0AAV3SAI2"/>
<dbReference type="EMBL" id="BAAABL010000072">
    <property type="protein sequence ID" value="GAA0309357.1"/>
    <property type="molecule type" value="Genomic_DNA"/>
</dbReference>
<organism evidence="1 2">
    <name type="scientific">Halarchaeum salinum</name>
    <dbReference type="NCBI Taxonomy" id="489912"/>
    <lineage>
        <taxon>Archaea</taxon>
        <taxon>Methanobacteriati</taxon>
        <taxon>Methanobacteriota</taxon>
        <taxon>Stenosarchaea group</taxon>
        <taxon>Halobacteria</taxon>
        <taxon>Halobacteriales</taxon>
        <taxon>Halobacteriaceae</taxon>
    </lineage>
</organism>
<dbReference type="RefSeq" id="WP_211311531.1">
    <property type="nucleotide sequence ID" value="NZ_BAAABL010000072.1"/>
</dbReference>
<protein>
    <recommendedName>
        <fullName evidence="3">PIN domain-containing protein</fullName>
    </recommendedName>
</protein>
<reference evidence="1 2" key="1">
    <citation type="journal article" date="2019" name="Int. J. Syst. Evol. Microbiol.">
        <title>The Global Catalogue of Microorganisms (GCM) 10K type strain sequencing project: providing services to taxonomists for standard genome sequencing and annotation.</title>
        <authorList>
            <consortium name="The Broad Institute Genomics Platform"/>
            <consortium name="The Broad Institute Genome Sequencing Center for Infectious Disease"/>
            <person name="Wu L."/>
            <person name="Ma J."/>
        </authorList>
    </citation>
    <scope>NUCLEOTIDE SEQUENCE [LARGE SCALE GENOMIC DNA]</scope>
    <source>
        <strain evidence="1 2">JCM 16330</strain>
    </source>
</reference>
<name>A0AAV3SAI2_9EURY</name>
<dbReference type="Proteomes" id="UP001500837">
    <property type="component" value="Unassembled WGS sequence"/>
</dbReference>